<organism evidence="1 2">
    <name type="scientific">Accumulibacter regalis</name>
    <dbReference type="NCBI Taxonomy" id="522306"/>
    <lineage>
        <taxon>Bacteria</taxon>
        <taxon>Pseudomonadati</taxon>
        <taxon>Pseudomonadota</taxon>
        <taxon>Betaproteobacteria</taxon>
        <taxon>Candidatus Accumulibacter</taxon>
    </lineage>
</organism>
<reference evidence="1" key="1">
    <citation type="submission" date="2014-02" db="EMBL/GenBank/DDBJ databases">
        <title>Expanding our view of genomic diversity in Candidatus Accumulibacter clades.</title>
        <authorList>
            <person name="Skennerton C.T."/>
            <person name="Barr J.J."/>
            <person name="Slater F.R."/>
            <person name="Bond P.L."/>
            <person name="Tyson G.W."/>
        </authorList>
    </citation>
    <scope>NUCLEOTIDE SEQUENCE [LARGE SCALE GENOMIC DNA]</scope>
</reference>
<proteinExistence type="predicted"/>
<evidence type="ECO:0000313" key="1">
    <source>
        <dbReference type="EMBL" id="EXI89670.1"/>
    </source>
</evidence>
<accession>A0A011QKW4</accession>
<dbReference type="AlphaFoldDB" id="A0A011QKW4"/>
<keyword evidence="2" id="KW-1185">Reference proteome</keyword>
<sequence length="191" mass="20076">MRAAIQHDAPAGIVGTTVRRVLLQRVDAPHQLDATAGLHLVANAYLVLRLDTQRRGTAEVHQAAPKVATGRIEDVCHLAPGHYQTMHIGIAGRLNQDGTVDIVRAEFAACLHMDTGAGHIAAADQGDVLTGLDVATRLGAPPLYVQRVAADCGLTISLDPHIRIAAGPDDIVAPHGTTGEDTSHHLQITCA</sequence>
<comment type="caution">
    <text evidence="1">The sequence shown here is derived from an EMBL/GenBank/DDBJ whole genome shotgun (WGS) entry which is preliminary data.</text>
</comment>
<evidence type="ECO:0000313" key="2">
    <source>
        <dbReference type="Proteomes" id="UP000022141"/>
    </source>
</evidence>
<gene>
    <name evidence="1" type="ORF">AW11_01358</name>
</gene>
<protein>
    <submittedName>
        <fullName evidence="1">Uncharacterized protein</fullName>
    </submittedName>
</protein>
<name>A0A011QKW4_ACCRE</name>
<dbReference type="Proteomes" id="UP000022141">
    <property type="component" value="Unassembled WGS sequence"/>
</dbReference>
<dbReference type="EMBL" id="JEMY01000014">
    <property type="protein sequence ID" value="EXI89670.1"/>
    <property type="molecule type" value="Genomic_DNA"/>
</dbReference>